<dbReference type="KEGG" id="paun:MJA45_15365"/>
<comment type="domain">
    <text evidence="15">Consists of two distinct domains; an N-terminal heme-containing oxygen-binding domain and a C-terminal reductase domain with binding sites for FAD and NAD(P)H.</text>
</comment>
<comment type="catalytic activity">
    <reaction evidence="13 15">
        <text>2 nitric oxide + NADH + 2 O2 = 2 nitrate + NAD(+) + H(+)</text>
        <dbReference type="Rhea" id="RHEA:19469"/>
        <dbReference type="ChEBI" id="CHEBI:15378"/>
        <dbReference type="ChEBI" id="CHEBI:15379"/>
        <dbReference type="ChEBI" id="CHEBI:16480"/>
        <dbReference type="ChEBI" id="CHEBI:17632"/>
        <dbReference type="ChEBI" id="CHEBI:57540"/>
        <dbReference type="ChEBI" id="CHEBI:57945"/>
        <dbReference type="EC" id="1.14.12.17"/>
    </reaction>
</comment>
<dbReference type="PRINTS" id="PR00406">
    <property type="entry name" value="CYTB5RDTASE"/>
</dbReference>
<dbReference type="InterPro" id="IPR009050">
    <property type="entry name" value="Globin-like_sf"/>
</dbReference>
<evidence type="ECO:0000256" key="15">
    <source>
        <dbReference type="HAMAP-Rule" id="MF_01252"/>
    </source>
</evidence>
<keyword evidence="10 15" id="KW-0560">Oxidoreductase</keyword>
<proteinExistence type="inferred from homology"/>
<dbReference type="InterPro" id="IPR001433">
    <property type="entry name" value="OxRdtase_FAD/NAD-bd"/>
</dbReference>
<dbReference type="CDD" id="cd14777">
    <property type="entry name" value="Yhb1-globin-like"/>
    <property type="match status" value="1"/>
</dbReference>
<evidence type="ECO:0000256" key="7">
    <source>
        <dbReference type="ARBA" id="ARBA00022723"/>
    </source>
</evidence>
<keyword evidence="7 15" id="KW-0479">Metal-binding</keyword>
<dbReference type="CDD" id="cd06184">
    <property type="entry name" value="flavohem_like_fad_nad_binding"/>
    <property type="match status" value="1"/>
</dbReference>
<dbReference type="InterPro" id="IPR012292">
    <property type="entry name" value="Globin/Proto"/>
</dbReference>
<feature type="binding site" evidence="15">
    <location>
        <begin position="276"/>
        <end position="281"/>
    </location>
    <ligand>
        <name>NADP(+)</name>
        <dbReference type="ChEBI" id="CHEBI:58349"/>
    </ligand>
</feature>
<evidence type="ECO:0000256" key="5">
    <source>
        <dbReference type="ARBA" id="ARBA00022621"/>
    </source>
</evidence>
<keyword evidence="3 15" id="KW-0813">Transport</keyword>
<dbReference type="PANTHER" id="PTHR43396">
    <property type="entry name" value="FLAVOHEMOPROTEIN"/>
    <property type="match status" value="1"/>
</dbReference>
<feature type="site" description="Influences the redox potential of the prosthetic heme and FAD groups" evidence="15">
    <location>
        <position position="84"/>
    </location>
</feature>
<evidence type="ECO:0000256" key="14">
    <source>
        <dbReference type="ARBA" id="ARBA00049433"/>
    </source>
</evidence>
<evidence type="ECO:0000313" key="19">
    <source>
        <dbReference type="Proteomes" id="UP001305702"/>
    </source>
</evidence>
<evidence type="ECO:0000259" key="17">
    <source>
        <dbReference type="PROSITE" id="PS51384"/>
    </source>
</evidence>
<comment type="cofactor">
    <cofactor evidence="15">
        <name>heme b</name>
        <dbReference type="ChEBI" id="CHEBI:60344"/>
    </cofactor>
    <text evidence="15">Binds 1 heme b (iron(II)-protoporphyrin IX) group per subunit.</text>
</comment>
<keyword evidence="4 15" id="KW-0349">Heme</keyword>
<dbReference type="GO" id="GO:0046872">
    <property type="term" value="F:metal ion binding"/>
    <property type="evidence" value="ECO:0007669"/>
    <property type="project" value="UniProtKB-KW"/>
</dbReference>
<dbReference type="InterPro" id="IPR023950">
    <property type="entry name" value="Hmp"/>
</dbReference>
<dbReference type="InterPro" id="IPR039261">
    <property type="entry name" value="FNR_nucleotide-bd"/>
</dbReference>
<dbReference type="Pfam" id="PF00042">
    <property type="entry name" value="Globin"/>
    <property type="match status" value="1"/>
</dbReference>
<comment type="cofactor">
    <cofactor evidence="15">
        <name>FAD</name>
        <dbReference type="ChEBI" id="CHEBI:57692"/>
    </cofactor>
    <text evidence="15">Binds 1 FAD per subunit.</text>
</comment>
<dbReference type="Proteomes" id="UP001305702">
    <property type="component" value="Chromosome"/>
</dbReference>
<name>A0AA96RD48_9BACL</name>
<evidence type="ECO:0000256" key="13">
    <source>
        <dbReference type="ARBA" id="ARBA00048649"/>
    </source>
</evidence>
<evidence type="ECO:0000256" key="1">
    <source>
        <dbReference type="ARBA" id="ARBA00006401"/>
    </source>
</evidence>
<dbReference type="FunFam" id="3.40.50.80:FF:000010">
    <property type="entry name" value="Flavohemoprotein"/>
    <property type="match status" value="1"/>
</dbReference>
<feature type="binding site" evidence="15">
    <location>
        <begin position="206"/>
        <end position="209"/>
    </location>
    <ligand>
        <name>FAD</name>
        <dbReference type="ChEBI" id="CHEBI:57692"/>
    </ligand>
</feature>
<dbReference type="GO" id="GO:0046210">
    <property type="term" value="P:nitric oxide catabolic process"/>
    <property type="evidence" value="ECO:0007669"/>
    <property type="project" value="TreeGrafter"/>
</dbReference>
<dbReference type="Gene3D" id="3.40.50.80">
    <property type="entry name" value="Nucleotide-binding domain of ferredoxin-NADP reductase (FNR) module"/>
    <property type="match status" value="1"/>
</dbReference>
<comment type="similarity">
    <text evidence="1 15">In the C-terminal section; belongs to the flavoprotein pyridine nucleotide cytochrome reductase family.</text>
</comment>
<dbReference type="Gene3D" id="1.10.490.10">
    <property type="entry name" value="Globins"/>
    <property type="match status" value="1"/>
</dbReference>
<keyword evidence="6 15" id="KW-0285">Flavoprotein</keyword>
<dbReference type="PROSITE" id="PS51384">
    <property type="entry name" value="FAD_FR"/>
    <property type="match status" value="1"/>
</dbReference>
<keyword evidence="15" id="KW-0216">Detoxification</keyword>
<dbReference type="InterPro" id="IPR017938">
    <property type="entry name" value="Riboflavin_synthase-like_b-brl"/>
</dbReference>
<accession>A0AA96RD48</accession>
<keyword evidence="11 15" id="KW-0408">Iron</keyword>
<feature type="active site" description="Charge relay system" evidence="15">
    <location>
        <position position="95"/>
    </location>
</feature>
<comment type="catalytic activity">
    <reaction evidence="14 15">
        <text>2 nitric oxide + NADPH + 2 O2 = 2 nitrate + NADP(+) + H(+)</text>
        <dbReference type="Rhea" id="RHEA:19465"/>
        <dbReference type="ChEBI" id="CHEBI:15378"/>
        <dbReference type="ChEBI" id="CHEBI:15379"/>
        <dbReference type="ChEBI" id="CHEBI:16480"/>
        <dbReference type="ChEBI" id="CHEBI:17632"/>
        <dbReference type="ChEBI" id="CHEBI:57783"/>
        <dbReference type="ChEBI" id="CHEBI:58349"/>
        <dbReference type="EC" id="1.14.12.17"/>
    </reaction>
</comment>
<evidence type="ECO:0000256" key="3">
    <source>
        <dbReference type="ARBA" id="ARBA00022448"/>
    </source>
</evidence>
<feature type="active site" description="Charge relay system" evidence="15">
    <location>
        <position position="137"/>
    </location>
</feature>
<comment type="similarity">
    <text evidence="2 15">Belongs to the globin family. Two-domain flavohemoproteins subfamily.</text>
</comment>
<dbReference type="GO" id="GO:0071949">
    <property type="term" value="F:FAD binding"/>
    <property type="evidence" value="ECO:0007669"/>
    <property type="project" value="InterPro"/>
</dbReference>
<comment type="function">
    <text evidence="15">Is involved in NO detoxification in an aerobic process, termed nitric oxide dioxygenase (NOD) reaction that utilizes O(2) and NAD(P)H to convert NO to nitrate, which protects the bacterium from various noxious nitrogen compounds. Therefore, plays a central role in the inducible response to nitrosative stress.</text>
</comment>
<dbReference type="GO" id="GO:0071500">
    <property type="term" value="P:cellular response to nitrosative stress"/>
    <property type="evidence" value="ECO:0007669"/>
    <property type="project" value="TreeGrafter"/>
</dbReference>
<dbReference type="HAMAP" id="MF_01252">
    <property type="entry name" value="Hmp"/>
    <property type="match status" value="1"/>
</dbReference>
<evidence type="ECO:0000259" key="16">
    <source>
        <dbReference type="PROSITE" id="PS01033"/>
    </source>
</evidence>
<keyword evidence="9 15" id="KW-0521">NADP</keyword>
<keyword evidence="12 15" id="KW-0520">NAD</keyword>
<feature type="site" description="Involved in heme-bound ligand stabilization and O-O bond activation" evidence="15">
    <location>
        <position position="29"/>
    </location>
</feature>
<feature type="domain" description="Globin" evidence="16">
    <location>
        <begin position="1"/>
        <end position="138"/>
    </location>
</feature>
<feature type="site" description="Influences the redox potential of the prosthetic heme and FAD groups" evidence="15">
    <location>
        <position position="396"/>
    </location>
</feature>
<dbReference type="PRINTS" id="PR00371">
    <property type="entry name" value="FPNCR"/>
</dbReference>
<dbReference type="InterPro" id="IPR017927">
    <property type="entry name" value="FAD-bd_FR_type"/>
</dbReference>
<evidence type="ECO:0000256" key="9">
    <source>
        <dbReference type="ARBA" id="ARBA00022857"/>
    </source>
</evidence>
<dbReference type="EC" id="1.14.12.17" evidence="15"/>
<feature type="region of interest" description="Reductase" evidence="15">
    <location>
        <begin position="149"/>
        <end position="412"/>
    </location>
</feature>
<evidence type="ECO:0000256" key="11">
    <source>
        <dbReference type="ARBA" id="ARBA00023004"/>
    </source>
</evidence>
<dbReference type="SUPFAM" id="SSF52343">
    <property type="entry name" value="Ferredoxin reductase-like, C-terminal NADP-linked domain"/>
    <property type="match status" value="1"/>
</dbReference>
<evidence type="ECO:0000256" key="8">
    <source>
        <dbReference type="ARBA" id="ARBA00022827"/>
    </source>
</evidence>
<keyword evidence="19" id="KW-1185">Reference proteome</keyword>
<dbReference type="Pfam" id="PF00970">
    <property type="entry name" value="FAD_binding_6"/>
    <property type="match status" value="1"/>
</dbReference>
<dbReference type="InterPro" id="IPR001709">
    <property type="entry name" value="Flavoprot_Pyr_Nucl_cyt_Rdtase"/>
</dbReference>
<dbReference type="FunFam" id="1.10.490.10:FF:000003">
    <property type="entry name" value="Flavohemoprotein"/>
    <property type="match status" value="1"/>
</dbReference>
<dbReference type="SUPFAM" id="SSF46458">
    <property type="entry name" value="Globin-like"/>
    <property type="match status" value="1"/>
</dbReference>
<keyword evidence="8 15" id="KW-0274">FAD</keyword>
<feature type="binding site" evidence="15">
    <location>
        <position position="190"/>
    </location>
    <ligand>
        <name>FAD</name>
        <dbReference type="ChEBI" id="CHEBI:57692"/>
    </ligand>
</feature>
<evidence type="ECO:0000313" key="18">
    <source>
        <dbReference type="EMBL" id="WNQ09026.1"/>
    </source>
</evidence>
<dbReference type="SUPFAM" id="SSF63380">
    <property type="entry name" value="Riboflavin synthase domain-like"/>
    <property type="match status" value="1"/>
</dbReference>
<dbReference type="GO" id="GO:0019825">
    <property type="term" value="F:oxygen binding"/>
    <property type="evidence" value="ECO:0007669"/>
    <property type="project" value="InterPro"/>
</dbReference>
<dbReference type="GO" id="GO:0009636">
    <property type="term" value="P:response to toxic substance"/>
    <property type="evidence" value="ECO:0007669"/>
    <property type="project" value="UniProtKB-KW"/>
</dbReference>
<protein>
    <recommendedName>
        <fullName evidence="15">Flavohemoprotein</fullName>
    </recommendedName>
    <alternativeName>
        <fullName evidence="15">Flavohemoglobin</fullName>
    </alternativeName>
    <alternativeName>
        <fullName evidence="15">Hemoglobin-like protein</fullName>
    </alternativeName>
    <alternativeName>
        <fullName evidence="15">Nitric oxide dioxygenase</fullName>
        <shortName evidence="15">NO oxygenase</shortName>
        <shortName evidence="15">NOD</shortName>
        <ecNumber evidence="15">1.14.12.17</ecNumber>
    </alternativeName>
</protein>
<dbReference type="GO" id="GO:0005344">
    <property type="term" value="F:oxygen carrier activity"/>
    <property type="evidence" value="ECO:0007669"/>
    <property type="project" value="UniProtKB-UniRule"/>
</dbReference>
<dbReference type="NCBIfam" id="NF009805">
    <property type="entry name" value="PRK13289.1"/>
    <property type="match status" value="1"/>
</dbReference>
<dbReference type="PROSITE" id="PS01033">
    <property type="entry name" value="GLOBIN"/>
    <property type="match status" value="1"/>
</dbReference>
<dbReference type="PANTHER" id="PTHR43396:SF3">
    <property type="entry name" value="FLAVOHEMOPROTEIN"/>
    <property type="match status" value="1"/>
</dbReference>
<dbReference type="AlphaFoldDB" id="A0AA96RD48"/>
<feature type="binding site" evidence="15">
    <location>
        <begin position="397"/>
        <end position="400"/>
    </location>
    <ligand>
        <name>FAD</name>
        <dbReference type="ChEBI" id="CHEBI:57692"/>
    </ligand>
</feature>
<feature type="binding site" description="proximal binding residue" evidence="15">
    <location>
        <position position="85"/>
    </location>
    <ligand>
        <name>heme b</name>
        <dbReference type="ChEBI" id="CHEBI:60344"/>
    </ligand>
    <ligandPart>
        <name>Fe</name>
        <dbReference type="ChEBI" id="CHEBI:18248"/>
    </ligandPart>
</feature>
<evidence type="ECO:0000256" key="6">
    <source>
        <dbReference type="ARBA" id="ARBA00022630"/>
    </source>
</evidence>
<dbReference type="RefSeq" id="WP_315602793.1">
    <property type="nucleotide sequence ID" value="NZ_CP130318.1"/>
</dbReference>
<sequence>MLKPETIRIIQSTVPVLEVYGNAITKRFYERMFAEHPELLNIFNHANQKQGRQQQALANAVYAAAKHIDRLEAILPAVKQIAHKHRSLGVKPEHYPIVGRHLLAAIKEVLGEAATDEIIAAWGEAYGMIAEAFIGVEQKMYEESVHQPGGWEGFRSFRVVKKVKESQPITSFYLVPADGGGPASFLPGQYISVRVQIPGSPYTHIRQYSLSDSPGKPYYRISVKKEEGEGNRPDGQVSVYLHDQIQEGDTLDLSAPAGEFVLEKEGEKPVVLISGGVGLTPMMSMLNSLVESNPGRKVTFLHAARSGEHHAFRQAVLETAAAHPQVSAYWCYSEPTDEDRDSRSFHKDGYVELDWLKAVVPAKEASFYVCGPVPFLQNVYAQLKEWGVADQDLHYEFFGPAASLEAPQNVEV</sequence>
<reference evidence="18 19" key="1">
    <citation type="submission" date="2022-02" db="EMBL/GenBank/DDBJ databases">
        <title>Paenibacillus sp. MBLB1776 Whole Genome Shotgun Sequencing.</title>
        <authorList>
            <person name="Hwang C.Y."/>
            <person name="Cho E.-S."/>
            <person name="Seo M.-J."/>
        </authorList>
    </citation>
    <scope>NUCLEOTIDE SEQUENCE [LARGE SCALE GENOMIC DNA]</scope>
    <source>
        <strain evidence="18 19">MBLB1776</strain>
    </source>
</reference>
<evidence type="ECO:0000256" key="12">
    <source>
        <dbReference type="ARBA" id="ARBA00023027"/>
    </source>
</evidence>
<dbReference type="InterPro" id="IPR000971">
    <property type="entry name" value="Globin"/>
</dbReference>
<dbReference type="GO" id="GO:0020037">
    <property type="term" value="F:heme binding"/>
    <property type="evidence" value="ECO:0007669"/>
    <property type="project" value="InterPro"/>
</dbReference>
<feature type="domain" description="FAD-binding FR-type" evidence="17">
    <location>
        <begin position="152"/>
        <end position="263"/>
    </location>
</feature>
<evidence type="ECO:0000256" key="2">
    <source>
        <dbReference type="ARBA" id="ARBA00008414"/>
    </source>
</evidence>
<keyword evidence="5 15" id="KW-0561">Oxygen transport</keyword>
<dbReference type="EMBL" id="CP130318">
    <property type="protein sequence ID" value="WNQ09026.1"/>
    <property type="molecule type" value="Genomic_DNA"/>
</dbReference>
<dbReference type="Pfam" id="PF00175">
    <property type="entry name" value="NAD_binding_1"/>
    <property type="match status" value="1"/>
</dbReference>
<dbReference type="Gene3D" id="2.40.30.10">
    <property type="entry name" value="Translation factors"/>
    <property type="match status" value="1"/>
</dbReference>
<organism evidence="18 19">
    <name type="scientific">Paenibacillus aurantius</name>
    <dbReference type="NCBI Taxonomy" id="2918900"/>
    <lineage>
        <taxon>Bacteria</taxon>
        <taxon>Bacillati</taxon>
        <taxon>Bacillota</taxon>
        <taxon>Bacilli</taxon>
        <taxon>Bacillales</taxon>
        <taxon>Paenibacillaceae</taxon>
        <taxon>Paenibacillus</taxon>
    </lineage>
</organism>
<gene>
    <name evidence="18" type="primary">hmpA</name>
    <name evidence="15" type="synonym">hmp</name>
    <name evidence="18" type="ORF">MJA45_15365</name>
</gene>
<dbReference type="InterPro" id="IPR008333">
    <property type="entry name" value="Cbr1-like_FAD-bd_dom"/>
</dbReference>
<evidence type="ECO:0000256" key="10">
    <source>
        <dbReference type="ARBA" id="ARBA00023002"/>
    </source>
</evidence>
<dbReference type="GO" id="GO:0008941">
    <property type="term" value="F:nitric oxide dioxygenase NAD(P)H activity"/>
    <property type="evidence" value="ECO:0007669"/>
    <property type="project" value="UniProtKB-UniRule"/>
</dbReference>
<dbReference type="FunFam" id="2.40.30.10:FF:000034">
    <property type="entry name" value="Flavohemoprotein"/>
    <property type="match status" value="1"/>
</dbReference>
<evidence type="ECO:0000256" key="4">
    <source>
        <dbReference type="ARBA" id="ARBA00022617"/>
    </source>
</evidence>